<keyword evidence="2" id="KW-1185">Reference proteome</keyword>
<organism evidence="1 2">
    <name type="scientific">Rhododendron molle</name>
    <name type="common">Chinese azalea</name>
    <name type="synonym">Azalea mollis</name>
    <dbReference type="NCBI Taxonomy" id="49168"/>
    <lineage>
        <taxon>Eukaryota</taxon>
        <taxon>Viridiplantae</taxon>
        <taxon>Streptophyta</taxon>
        <taxon>Embryophyta</taxon>
        <taxon>Tracheophyta</taxon>
        <taxon>Spermatophyta</taxon>
        <taxon>Magnoliopsida</taxon>
        <taxon>eudicotyledons</taxon>
        <taxon>Gunneridae</taxon>
        <taxon>Pentapetalae</taxon>
        <taxon>asterids</taxon>
        <taxon>Ericales</taxon>
        <taxon>Ericaceae</taxon>
        <taxon>Ericoideae</taxon>
        <taxon>Rhodoreae</taxon>
        <taxon>Rhododendron</taxon>
    </lineage>
</organism>
<protein>
    <submittedName>
        <fullName evidence="1">Uncharacterized protein</fullName>
    </submittedName>
</protein>
<gene>
    <name evidence="1" type="ORF">RHMOL_Rhmol10G0275700</name>
</gene>
<dbReference type="EMBL" id="CM046397">
    <property type="protein sequence ID" value="KAI8536683.1"/>
    <property type="molecule type" value="Genomic_DNA"/>
</dbReference>
<name>A0ACC0M8M9_RHOML</name>
<sequence>MGLAANPITAVVLLLLLSILAAPPPVSAKLKTTTISFNNFTFSDPLKVDSAATISYGALKVTLDTANSAFSSLTNQSGRILYNTPFQLWEGKNDTFSDRVASFNASFLVNIYRLPDSTTPGEGLTFVVAPDLNVPLNSYGEYLGLTNATTDGNVSNRILAVELDTFKEDFDPDANHVGLNINSVRSNKTTSLTQLGFELVGPNETANFFNIWVQYDGVKKVIEVYIAQQANKTDPTPPRPANPILNSTLELRGLVNQVSYFGFSSSTSNFTELNCVLRWNLTVEHYSDEKQLITKIALAAGIPAVVLLAAAAVAGYFLRKRWLARSNPQILGALKSLPGTPREFQYKDLLKATNKFDEKRKLGQGGFGVVYKGYLANEDLVVAVKVFTRESLKGEDDFLAELTIINRLRHKHLVRLLGWCHKHGKLLLVYEYMPNGSLDKHLFSDADSKPLSWTLRLKIISGVAAALNYLHNEYDQKVVHRDLKASNVLLDSDFNARLGDFGLAWALENEKTSYAEAEGIMGTLGYIAPECFHTGKATQQSDVYAFGAVLLEVVCGFKPGTRIGGYQFLVDWVWALHHEGQLLEAVDNRLGEDNVAEEVQRFLLLGLACSHPTASERPKTQDIVQMLSGSMPVPYVPPFRPAYMSPWVPMGDEDIHQTIITDTTSLTWALDNEKTSYTEVGGIPGTMGYMAPDTTFFASPHYGSDSTSLAINSERQRRHSDSFNGAHLIGQDQSGSTASHSGKKRTRQIENGKWINSSISLEDLQQHFGRKRKDAAESLGVSVSTFKRICRQHGIEWWPTQRGSRVLKPPDPAERNASSTFKTLSTHGHTEMENEMVGHHLYGMVNEMVEFPSDFCDGPNSWNIENGSLANILGTPAFHDPSAGNYLDHMGISVSSVLKESGIATGSCGRSFQQKDQSTLSTPCPNGNAILFPQPQVASTAVMSSGNMGSSDDCRYLLAPQAEARLEGHGSGACYWTMPTCCDLASSQLMPTTPYTTLSIPHMTPPLTEQQDMRSAMIKAIYGIDGNNIIKFQLPLSSGILGLKEEVSKRLKFEHDSFDVKYKDEYGDFILIACDEDLRDCLKLFSSLSNQEIRLWVFDKFANTGNFCKNCRSIKRKKHRMVSQSREAAVGLRLHAQRQPRQTPFLRCQQHAVELESPPQDRHWGSLRLHYLHNEYQKRVIHRDVKASNIMLDAEFNPKLGDFGLARALDYEKTSYVEAKGVAGTRRYMAPEYVFTGKAIEQSDVYAFGAVLLEVVCGRRPGTKIGPYPLLVDWVWALHREGQLLEAVDNRLGEDNVAEVFASGPGLFSSDNK</sequence>
<evidence type="ECO:0000313" key="2">
    <source>
        <dbReference type="Proteomes" id="UP001062846"/>
    </source>
</evidence>
<proteinExistence type="predicted"/>
<comment type="caution">
    <text evidence="1">The sequence shown here is derived from an EMBL/GenBank/DDBJ whole genome shotgun (WGS) entry which is preliminary data.</text>
</comment>
<evidence type="ECO:0000313" key="1">
    <source>
        <dbReference type="EMBL" id="KAI8536683.1"/>
    </source>
</evidence>
<dbReference type="Proteomes" id="UP001062846">
    <property type="component" value="Chromosome 10"/>
</dbReference>
<reference evidence="1" key="1">
    <citation type="submission" date="2022-02" db="EMBL/GenBank/DDBJ databases">
        <title>Plant Genome Project.</title>
        <authorList>
            <person name="Zhang R.-G."/>
        </authorList>
    </citation>
    <scope>NUCLEOTIDE SEQUENCE</scope>
    <source>
        <strain evidence="1">AT1</strain>
    </source>
</reference>
<accession>A0ACC0M8M9</accession>